<accession>A0A176JYZ2</accession>
<name>A0A176JYZ2_9BACT</name>
<feature type="compositionally biased region" description="Polar residues" evidence="1">
    <location>
        <begin position="174"/>
        <end position="192"/>
    </location>
</feature>
<keyword evidence="3" id="KW-1185">Reference proteome</keyword>
<sequence>MKKGIIVTTLVAVLVLSVSLFAFGPRWNDQQAPAGAPAAARGVYSCRTTENFEPLYQHRDDSAYFNGEDITIEGTIVGVAYMPTEIKVETAEGIVEVHTGPIWMLSDIELAEGQNVTVEGKLVTVDDESFVVPSKITIDGTEIVLRDADGFPTWIKGAMMNRAAYGKSHKARGNYQNTPQQGNYRNAPSTRGNFGGRNSRGTGNCWR</sequence>
<protein>
    <submittedName>
        <fullName evidence="2">Uncharacterized protein</fullName>
    </submittedName>
</protein>
<evidence type="ECO:0000313" key="2">
    <source>
        <dbReference type="EMBL" id="OAA29174.1"/>
    </source>
</evidence>
<evidence type="ECO:0000256" key="1">
    <source>
        <dbReference type="SAM" id="MobiDB-lite"/>
    </source>
</evidence>
<comment type="caution">
    <text evidence="2">The sequence shown here is derived from an EMBL/GenBank/DDBJ whole genome shotgun (WGS) entry which is preliminary data.</text>
</comment>
<dbReference type="RefSeq" id="WP_068348348.1">
    <property type="nucleotide sequence ID" value="NZ_JFHK01000020.1"/>
</dbReference>
<reference evidence="2 3" key="1">
    <citation type="submission" date="2014-02" db="EMBL/GenBank/DDBJ databases">
        <title>Kosmotoga genome sequencing.</title>
        <authorList>
            <person name="Pollo S.M."/>
            <person name="Charchuk R."/>
            <person name="Nesbo C.L."/>
        </authorList>
    </citation>
    <scope>NUCLEOTIDE SEQUENCE [LARGE SCALE GENOMIC DNA]</scope>
    <source>
        <strain evidence="2 3">S304</strain>
    </source>
</reference>
<gene>
    <name evidence="2" type="ORF">AT15_04065</name>
</gene>
<dbReference type="OrthoDB" id="47455at2"/>
<dbReference type="Proteomes" id="UP000077339">
    <property type="component" value="Unassembled WGS sequence"/>
</dbReference>
<dbReference type="AlphaFoldDB" id="A0A176JYZ2"/>
<dbReference type="STRING" id="1453497.AT15_04065"/>
<evidence type="ECO:0000313" key="3">
    <source>
        <dbReference type="Proteomes" id="UP000077339"/>
    </source>
</evidence>
<feature type="region of interest" description="Disordered" evidence="1">
    <location>
        <begin position="169"/>
        <end position="207"/>
    </location>
</feature>
<dbReference type="PATRIC" id="fig|1453497.3.peg.806"/>
<proteinExistence type="predicted"/>
<organism evidence="2 3">
    <name type="scientific">Kosmotoga arenicorallina S304</name>
    <dbReference type="NCBI Taxonomy" id="1453497"/>
    <lineage>
        <taxon>Bacteria</taxon>
        <taxon>Thermotogati</taxon>
        <taxon>Thermotogota</taxon>
        <taxon>Thermotogae</taxon>
        <taxon>Kosmotogales</taxon>
        <taxon>Kosmotogaceae</taxon>
        <taxon>Kosmotoga</taxon>
    </lineage>
</organism>
<dbReference type="EMBL" id="JFHK01000020">
    <property type="protein sequence ID" value="OAA29174.1"/>
    <property type="molecule type" value="Genomic_DNA"/>
</dbReference>